<gene>
    <name evidence="2" type="ORF">B3C1_09328</name>
</gene>
<evidence type="ECO:0000313" key="3">
    <source>
        <dbReference type="Proteomes" id="UP000006755"/>
    </source>
</evidence>
<accession>K2JUF1</accession>
<dbReference type="Proteomes" id="UP000006755">
    <property type="component" value="Unassembled WGS sequence"/>
</dbReference>
<sequence length="222" mass="23648">MKSGVLVLILALVIGAVMIFSGGFSADPSKGSDRSREETTSAGPSPSVPTTDDAAWGDKDRGSAPEADADKTGAGLAEAEDAWGDEKAIYKGDTVDMERVSALVGSDTFNDKVQALRDNTQKSEDAMALEQDLYQRFNDALGQHGGIYFADAACNGQFCLASINFGSKDALEGYLQSTVQADSFPFQYSAQQEVTTDSGQELHLLFMKTPPRFTVNHASIGQ</sequence>
<evidence type="ECO:0000256" key="1">
    <source>
        <dbReference type="SAM" id="MobiDB-lite"/>
    </source>
</evidence>
<proteinExistence type="predicted"/>
<reference evidence="2 3" key="1">
    <citation type="journal article" date="2012" name="J. Bacteriol.">
        <title>Genome Sequence of Gallaecimonas xiamenensis Type Strain 3-C-1.</title>
        <authorList>
            <person name="Lai Q."/>
            <person name="Wang L."/>
            <person name="Wang W."/>
            <person name="Shao Z."/>
        </authorList>
    </citation>
    <scope>NUCLEOTIDE SEQUENCE [LARGE SCALE GENOMIC DNA]</scope>
    <source>
        <strain evidence="2 3">3-C-1</strain>
    </source>
</reference>
<feature type="compositionally biased region" description="Polar residues" evidence="1">
    <location>
        <begin position="40"/>
        <end position="50"/>
    </location>
</feature>
<feature type="compositionally biased region" description="Basic and acidic residues" evidence="1">
    <location>
        <begin position="30"/>
        <end position="39"/>
    </location>
</feature>
<protein>
    <submittedName>
        <fullName evidence="2">Uncharacterized protein</fullName>
    </submittedName>
</protein>
<keyword evidence="3" id="KW-1185">Reference proteome</keyword>
<feature type="compositionally biased region" description="Basic and acidic residues" evidence="1">
    <location>
        <begin position="56"/>
        <end position="71"/>
    </location>
</feature>
<dbReference type="AlphaFoldDB" id="K2JUF1"/>
<comment type="caution">
    <text evidence="2">The sequence shown here is derived from an EMBL/GenBank/DDBJ whole genome shotgun (WGS) entry which is preliminary data.</text>
</comment>
<dbReference type="RefSeq" id="WP_008484427.1">
    <property type="nucleotide sequence ID" value="NZ_AMRI01000011.1"/>
</dbReference>
<organism evidence="2 3">
    <name type="scientific">Gallaecimonas xiamenensis 3-C-1</name>
    <dbReference type="NCBI Taxonomy" id="745411"/>
    <lineage>
        <taxon>Bacteria</taxon>
        <taxon>Pseudomonadati</taxon>
        <taxon>Pseudomonadota</taxon>
        <taxon>Gammaproteobacteria</taxon>
        <taxon>Enterobacterales</taxon>
        <taxon>Gallaecimonadaceae</taxon>
        <taxon>Gallaecimonas</taxon>
    </lineage>
</organism>
<dbReference type="EMBL" id="AMRI01000011">
    <property type="protein sequence ID" value="EKE74009.1"/>
    <property type="molecule type" value="Genomic_DNA"/>
</dbReference>
<evidence type="ECO:0000313" key="2">
    <source>
        <dbReference type="EMBL" id="EKE74009.1"/>
    </source>
</evidence>
<name>K2JUF1_9GAMM</name>
<feature type="region of interest" description="Disordered" evidence="1">
    <location>
        <begin position="26"/>
        <end position="78"/>
    </location>
</feature>